<proteinExistence type="predicted"/>
<sequence length="229" mass="26140">MMKELLENESQPLYIGQSVFDMALEQDLDQAIALHYIPADLLSDRTEESVNPTELRFLHQRLKWPVSLPDKSVEYSTSEPPSQCLYSGGRSPLPSANAVSRMVDWCRTRCDDYLTSGPASPPRLSRSLYEALSGIQLEHPGAKAGKGQKRVMPITKSHTSRTARLRAFEREVLLEALARSREDDYLDSSKFVFKDPMLVASCILEEYRRIQWAKEMLVLFPTQCRRLCQ</sequence>
<dbReference type="Proteomes" id="UP000054342">
    <property type="component" value="Unassembled WGS sequence"/>
</dbReference>
<keyword evidence="2" id="KW-1185">Reference proteome</keyword>
<reference evidence="1 2" key="1">
    <citation type="submission" date="2015-01" db="EMBL/GenBank/DDBJ databases">
        <title>The Genome Sequence of Exophiala xenobiotica CBS118157.</title>
        <authorList>
            <consortium name="The Broad Institute Genomics Platform"/>
            <person name="Cuomo C."/>
            <person name="de Hoog S."/>
            <person name="Gorbushina A."/>
            <person name="Stielow B."/>
            <person name="Teixiera M."/>
            <person name="Abouelleil A."/>
            <person name="Chapman S.B."/>
            <person name="Priest M."/>
            <person name="Young S.K."/>
            <person name="Wortman J."/>
            <person name="Nusbaum C."/>
            <person name="Birren B."/>
        </authorList>
    </citation>
    <scope>NUCLEOTIDE SEQUENCE [LARGE SCALE GENOMIC DNA]</scope>
    <source>
        <strain evidence="1 2">CBS 118157</strain>
    </source>
</reference>
<dbReference type="EMBL" id="KN847319">
    <property type="protein sequence ID" value="KIW55465.1"/>
    <property type="molecule type" value="Genomic_DNA"/>
</dbReference>
<dbReference type="HOGENOM" id="CLU_1209849_0_0_1"/>
<dbReference type="AlphaFoldDB" id="A0A0D2ELF4"/>
<organism evidence="1 2">
    <name type="scientific">Exophiala xenobiotica</name>
    <dbReference type="NCBI Taxonomy" id="348802"/>
    <lineage>
        <taxon>Eukaryota</taxon>
        <taxon>Fungi</taxon>
        <taxon>Dikarya</taxon>
        <taxon>Ascomycota</taxon>
        <taxon>Pezizomycotina</taxon>
        <taxon>Eurotiomycetes</taxon>
        <taxon>Chaetothyriomycetidae</taxon>
        <taxon>Chaetothyriales</taxon>
        <taxon>Herpotrichiellaceae</taxon>
        <taxon>Exophiala</taxon>
    </lineage>
</organism>
<dbReference type="RefSeq" id="XP_013316049.1">
    <property type="nucleotide sequence ID" value="XM_013460595.1"/>
</dbReference>
<accession>A0A0D2ELF4</accession>
<gene>
    <name evidence="1" type="ORF">PV05_04204</name>
</gene>
<dbReference type="GeneID" id="25326112"/>
<evidence type="ECO:0000313" key="2">
    <source>
        <dbReference type="Proteomes" id="UP000054342"/>
    </source>
</evidence>
<protein>
    <submittedName>
        <fullName evidence="1">Uncharacterized protein</fullName>
    </submittedName>
</protein>
<evidence type="ECO:0000313" key="1">
    <source>
        <dbReference type="EMBL" id="KIW55465.1"/>
    </source>
</evidence>
<name>A0A0D2ELF4_9EURO</name>